<dbReference type="InterPro" id="IPR020841">
    <property type="entry name" value="PKS_Beta-ketoAc_synthase_dom"/>
</dbReference>
<feature type="region of interest" description="N-terminal hotdog fold" evidence="6">
    <location>
        <begin position="2153"/>
        <end position="2285"/>
    </location>
</feature>
<dbReference type="Pfam" id="PF00550">
    <property type="entry name" value="PP-binding"/>
    <property type="match status" value="5"/>
</dbReference>
<dbReference type="InterPro" id="IPR014030">
    <property type="entry name" value="Ketoacyl_synth_N"/>
</dbReference>
<feature type="domain" description="Carrier" evidence="8">
    <location>
        <begin position="1315"/>
        <end position="1395"/>
    </location>
</feature>
<dbReference type="Pfam" id="PF00109">
    <property type="entry name" value="ketoacyl-synt"/>
    <property type="match status" value="1"/>
</dbReference>
<dbReference type="Pfam" id="PF02801">
    <property type="entry name" value="Ketoacyl-synt_C"/>
    <property type="match status" value="1"/>
</dbReference>
<dbReference type="InterPro" id="IPR004432">
    <property type="entry name" value="Omega_3_polyunsat_FA_synth"/>
</dbReference>
<evidence type="ECO:0000256" key="7">
    <source>
        <dbReference type="SAM" id="MobiDB-lite"/>
    </source>
</evidence>
<keyword evidence="1" id="KW-0596">Phosphopantetheine</keyword>
<keyword evidence="5" id="KW-0012">Acyltransferase</keyword>
<gene>
    <name evidence="11" type="ORF">OG222_29435</name>
</gene>
<feature type="active site" description="Proton donor; for dehydratase activity" evidence="6">
    <location>
        <position position="2361"/>
    </location>
</feature>
<dbReference type="CDD" id="cd00833">
    <property type="entry name" value="PKS"/>
    <property type="match status" value="1"/>
</dbReference>
<dbReference type="Gene3D" id="3.40.366.10">
    <property type="entry name" value="Malonyl-Coenzyme A Acyl Carrier Protein, domain 2"/>
    <property type="match status" value="1"/>
</dbReference>
<dbReference type="SMART" id="SM00825">
    <property type="entry name" value="PKS_KS"/>
    <property type="match status" value="1"/>
</dbReference>
<dbReference type="SUPFAM" id="SSF51735">
    <property type="entry name" value="NAD(P)-binding Rossmann-fold domains"/>
    <property type="match status" value="2"/>
</dbReference>
<dbReference type="InterPro" id="IPR036736">
    <property type="entry name" value="ACP-like_sf"/>
</dbReference>
<dbReference type="SMART" id="SM00827">
    <property type="entry name" value="PKS_AT"/>
    <property type="match status" value="1"/>
</dbReference>
<organism evidence="11">
    <name type="scientific">Streptomyces sp. NBC_00148</name>
    <dbReference type="NCBI Taxonomy" id="2903626"/>
    <lineage>
        <taxon>Bacteria</taxon>
        <taxon>Bacillati</taxon>
        <taxon>Actinomycetota</taxon>
        <taxon>Actinomycetes</taxon>
        <taxon>Kitasatosporales</taxon>
        <taxon>Streptomycetaceae</taxon>
        <taxon>Streptomyces</taxon>
    </lineage>
</organism>
<dbReference type="InterPro" id="IPR016035">
    <property type="entry name" value="Acyl_Trfase/lysoPLipase"/>
</dbReference>
<dbReference type="PANTHER" id="PTHR43074:SF1">
    <property type="entry name" value="BETA-KETOACYL SYNTHASE FAMILY PROTEIN-RELATED"/>
    <property type="match status" value="1"/>
</dbReference>
<proteinExistence type="predicted"/>
<dbReference type="Pfam" id="PF14765">
    <property type="entry name" value="PS-DH"/>
    <property type="match status" value="1"/>
</dbReference>
<dbReference type="Pfam" id="PF00698">
    <property type="entry name" value="Acyl_transf_1"/>
    <property type="match status" value="1"/>
</dbReference>
<dbReference type="InterPro" id="IPR001227">
    <property type="entry name" value="Ac_transferase_dom_sf"/>
</dbReference>
<sequence length="2458" mass="255690">MHHSRLAETPIAIVGLAGLFPQSRNVREFWHNIVDGNDCIEDVPDTHWNLDDYYDPDPAAEDKTYARRGGFLPEIAFNPMEFGLPPNTLEVTDILQLLSLTVARDVLRDAGTEGSGWYDPTRTGVILGVTGANSLTQPLSARLQTPVLKEVVRSVGLSEAQAEEVAERFKKAYIPWEENSFPGMLGNVVAGRIANRFDLGGTNCTVDAACASALAAVKLAVSELVEGRSDLMITGGCDAENTILMYMCFSKTPAFSKSQIIRPFDESADGTLIGEGIGMLALKRLADAERDGDRIYSVLRGIGTSSDGRFKSIYAPRAQGQQLALRRAYEDADVPAGSIELFEAHGTGTAVGDHTELSALGSFVAEGQDARGYAAIGSVKSQIGHTKAAAGAAGLIKLSLALHQKVLPPTINVEQPSAAVDPAETPFYVNSQARPWIADPGRDKRRAAVSSFGFGGTNFHMVLEEHDTTGGKVLGPVARTGLWHAADPEALARRLEQGAAPDPLGWVPAGDARIGIVARSDEEFEALRTTAVELLRAKAGADAWQHPKGITYRRSGIPAGTKAAAVFAGQGSQYVGMGREAALAVPPVLAAYDRANRLTAGAETLGRVVFPPPAFDDATRTAQEESLRRTEFAQPAIGALSAGQFAWFKELGFAPDGVIGHSFGELTALWAAGVLDDDAFTELARARGLAMAPPADASGHDSGAMAAVRGELSAVEALVAGYRDVSVCNINAPGQIVVGGPTAEIDRLVADSASGKVPAKRLPVSAAFHTRFVAHAADAFREAVEGVALNAPRIPVYANTPGASYGADQAESRRTLVDQLLRPVAFADRVEEMYADGFRVFVEFGPKRVLSDLVDRVLEGREGVRTVAVDGGPAKDGEIALKRAVIELAVLGLPVTGIDDHSAEAPEVRPGKGMAIPLRGINYVTDARRSAYREALAEPSREALPTARPEPVAELASEPVSKPVSESVAPSTEGAAESLSAVAKEGLDLQAEILDAHVSTIQEAVKTLEESVRSGTHPDADAALRLIEQHGASITTAHERATRLLIDALKGEETPTAPAAPAAAPVASIAPAVPVAVAPVEAPAPAPVTAEPAAPAPSGEVNAAVLEALLEVVAEKTGYPVEMLEPGMDVEADLGIDSIKRVQIMGALQERFPVSGEVDPERMGELRTLDDIAGFLASASGATTPAPAEPVAAPAPVAPVAAEPAVSAPSGEVNAAVLGALLEVVAEKTGYPVEMLEPGMDVEADLGIDSIKRVQIMGALQERFPVSGEVDPERMGELRTLDDIAGFLASASGETAPAPVAPVATEPAVSAPSGEVNAAVLGALLEVVAEKTGYPVEMLEPGMDVEADLGIDSIKRVQIMGALQERFPVSGEVDPERMGELRTLDDIAGFLASASGATTPAPAEPAAAPAPAPVAPVAAEPAVSAAPSDEVNAAVLGALLEVVAEKTGYPVEMLEPGMDVEADLGIDSIKRVQIMGALQERFPVSGEVDPERMGELRTLDDIAGFLASASGATAAAPAPVAQVAAEPAAPAPSGEVNAAVLGALLEVVAEKTGYPVEMLEPGMDVEADLGIDSIKRVQIMGALQERFPVSGEVDPERMGELRTLDDIAGFLASASGAVPTPDGSPVEVSAPAVETPLVVTYPQAAGVGRTFAAVRELPAVCRVVRAYAEQPVALVLDDGSTLTRPLVAGLRADGWRVEVVVLPGVTTSAEADAVRPLRTWDEQELASAVTAERLDLVVQMAAEAGQEWAAVARRLAHTVLVAKVTQAPLKAAAGDRAAFVAVTRLDGANGYRGGGTGSALLGGVSGLVKTLAIEVPALFTRTVDFAPGLDDRTVAARFLDEIHDVSSDLSDVGVDPEGRRTIVPSAEPPAAHVTAVPEIGAGDLLVVTGGARGITADCLQALVQARPAGLLLLGRSQVTPEPVWSAGAEGAALKGLIAKRITASGEKATPRGVEAVYREVTGSREIQANLDRLRATGATVEYLVVDITDAAAVRTALAPYAARVTGVVHGAGVLADRLIADKTGDEIDRVLGTKIVGLGNVLDALRGPADLRHLVFFSSVAGFFGNRGQSDYAVANEALNRLAVRLRQELPSARVTSVNWGAWDGGMVTDDLRRMFASRGVALVPVATGAGMFAEQFTAARGQDTVVVAGPLTPLSAPPADGSPAAPTLLVDRTLADISADPLLADHTIGGKRVLPATAALGALVNTTERVTGRPVTEVSAFKVFKGLVLDPAQGEGADASRLRLFIEPGPATRPNAIEVLASAVDDAGRSRPSYGASLSTDVTPAPADRTDLARAARAANRTDAAPLYRDGTLFHGPALRGIRSVLVAEEGLLLLGARLGDGLPARGAYHGRFHSPVIADLLLQSALVWVRRFRNRASLPLEIGSARFHAELPADREFLIAVENVVSGPSGITCTITALDQEGRVLQVLDGVVVVEDAQLEGKFGAVERTGTATVSV</sequence>
<feature type="domain" description="Carrier" evidence="8">
    <location>
        <begin position="1212"/>
        <end position="1292"/>
    </location>
</feature>
<keyword evidence="3" id="KW-0808">Transferase</keyword>
<dbReference type="GO" id="GO:0006633">
    <property type="term" value="P:fatty acid biosynthetic process"/>
    <property type="evidence" value="ECO:0007669"/>
    <property type="project" value="InterPro"/>
</dbReference>
<keyword evidence="4" id="KW-0045">Antibiotic biosynthesis</keyword>
<dbReference type="NCBIfam" id="TIGR02813">
    <property type="entry name" value="omega_3_PfaA"/>
    <property type="match status" value="1"/>
</dbReference>
<dbReference type="Gene3D" id="1.10.1200.10">
    <property type="entry name" value="ACP-like"/>
    <property type="match status" value="5"/>
</dbReference>
<feature type="domain" description="Carrier" evidence="8">
    <location>
        <begin position="1430"/>
        <end position="1510"/>
    </location>
</feature>
<evidence type="ECO:0000313" key="11">
    <source>
        <dbReference type="EMBL" id="WTQ76992.1"/>
    </source>
</evidence>
<dbReference type="GO" id="GO:0004315">
    <property type="term" value="F:3-oxoacyl-[acyl-carrier-protein] synthase activity"/>
    <property type="evidence" value="ECO:0007669"/>
    <property type="project" value="InterPro"/>
</dbReference>
<dbReference type="InterPro" id="IPR014031">
    <property type="entry name" value="Ketoacyl_synth_C"/>
</dbReference>
<dbReference type="Gene3D" id="3.10.129.110">
    <property type="entry name" value="Polyketide synthase dehydratase"/>
    <property type="match status" value="1"/>
</dbReference>
<dbReference type="InterPro" id="IPR016036">
    <property type="entry name" value="Malonyl_transacylase_ACP-bd"/>
</dbReference>
<dbReference type="Gene3D" id="3.40.47.10">
    <property type="match status" value="1"/>
</dbReference>
<dbReference type="EMBL" id="CP108169">
    <property type="protein sequence ID" value="WTQ76992.1"/>
    <property type="molecule type" value="Genomic_DNA"/>
</dbReference>
<dbReference type="SUPFAM" id="SSF52151">
    <property type="entry name" value="FabD/lysophospholipase-like"/>
    <property type="match status" value="1"/>
</dbReference>
<feature type="region of interest" description="Disordered" evidence="7">
    <location>
        <begin position="936"/>
        <end position="973"/>
    </location>
</feature>
<feature type="compositionally biased region" description="Low complexity" evidence="7">
    <location>
        <begin position="956"/>
        <end position="971"/>
    </location>
</feature>
<dbReference type="InterPro" id="IPR042104">
    <property type="entry name" value="PKS_dehydratase_sf"/>
</dbReference>
<dbReference type="SUPFAM" id="SSF55048">
    <property type="entry name" value="Probable ACP-binding domain of malonyl-CoA ACP transacylase"/>
    <property type="match status" value="1"/>
</dbReference>
<dbReference type="InterPro" id="IPR036291">
    <property type="entry name" value="NAD(P)-bd_dom_sf"/>
</dbReference>
<dbReference type="PROSITE" id="PS00606">
    <property type="entry name" value="KS3_1"/>
    <property type="match status" value="1"/>
</dbReference>
<dbReference type="InterPro" id="IPR018201">
    <property type="entry name" value="Ketoacyl_synth_AS"/>
</dbReference>
<dbReference type="PROSITE" id="PS50075">
    <property type="entry name" value="CARRIER"/>
    <property type="match status" value="5"/>
</dbReference>
<dbReference type="Pfam" id="PF08659">
    <property type="entry name" value="KR"/>
    <property type="match status" value="1"/>
</dbReference>
<feature type="domain" description="Carrier" evidence="8">
    <location>
        <begin position="1535"/>
        <end position="1615"/>
    </location>
</feature>
<dbReference type="InterPro" id="IPR013968">
    <property type="entry name" value="PKS_KR"/>
</dbReference>
<feature type="domain" description="Carrier" evidence="8">
    <location>
        <begin position="1100"/>
        <end position="1180"/>
    </location>
</feature>
<name>A0AAU1M0J3_9ACTN</name>
<evidence type="ECO:0000256" key="5">
    <source>
        <dbReference type="ARBA" id="ARBA00023315"/>
    </source>
</evidence>
<feature type="domain" description="PKS/mFAS DH" evidence="10">
    <location>
        <begin position="2153"/>
        <end position="2444"/>
    </location>
</feature>
<dbReference type="PROSITE" id="PS52019">
    <property type="entry name" value="PKS_MFAS_DH"/>
    <property type="match status" value="1"/>
</dbReference>
<accession>A0AAU1M0J3</accession>
<keyword evidence="2" id="KW-0597">Phosphoprotein</keyword>
<evidence type="ECO:0000259" key="8">
    <source>
        <dbReference type="PROSITE" id="PS50075"/>
    </source>
</evidence>
<feature type="active site" description="Proton acceptor; for dehydratase activity" evidence="6">
    <location>
        <position position="2187"/>
    </location>
</feature>
<dbReference type="InterPro" id="IPR049551">
    <property type="entry name" value="PKS_DH_C"/>
</dbReference>
<evidence type="ECO:0000256" key="6">
    <source>
        <dbReference type="PROSITE-ProRule" id="PRU01363"/>
    </source>
</evidence>
<dbReference type="CDD" id="cd08953">
    <property type="entry name" value="KR_2_SDR_x"/>
    <property type="match status" value="1"/>
</dbReference>
<reference evidence="11" key="1">
    <citation type="submission" date="2022-10" db="EMBL/GenBank/DDBJ databases">
        <title>The complete genomes of actinobacterial strains from the NBC collection.</title>
        <authorList>
            <person name="Joergensen T.S."/>
            <person name="Alvarez Arevalo M."/>
            <person name="Sterndorff E.B."/>
            <person name="Faurdal D."/>
            <person name="Vuksanovic O."/>
            <person name="Mourched A.-S."/>
            <person name="Charusanti P."/>
            <person name="Shaw S."/>
            <person name="Blin K."/>
            <person name="Weber T."/>
        </authorList>
    </citation>
    <scope>NUCLEOTIDE SEQUENCE</scope>
    <source>
        <strain evidence="11">NBC_00148</strain>
    </source>
</reference>
<evidence type="ECO:0000256" key="2">
    <source>
        <dbReference type="ARBA" id="ARBA00022553"/>
    </source>
</evidence>
<evidence type="ECO:0000256" key="1">
    <source>
        <dbReference type="ARBA" id="ARBA00022450"/>
    </source>
</evidence>
<feature type="region of interest" description="C-terminal hotdog fold" evidence="6">
    <location>
        <begin position="2300"/>
        <end position="2444"/>
    </location>
</feature>
<dbReference type="GO" id="GO:0017000">
    <property type="term" value="P:antibiotic biosynthetic process"/>
    <property type="evidence" value="ECO:0007669"/>
    <property type="project" value="UniProtKB-KW"/>
</dbReference>
<dbReference type="PROSITE" id="PS52004">
    <property type="entry name" value="KS3_2"/>
    <property type="match status" value="1"/>
</dbReference>
<dbReference type="InterPro" id="IPR052568">
    <property type="entry name" value="PKS-FAS_Synthase"/>
</dbReference>
<dbReference type="InterPro" id="IPR057326">
    <property type="entry name" value="KR_dom"/>
</dbReference>
<dbReference type="PANTHER" id="PTHR43074">
    <property type="entry name" value="OMEGA-3 POLYUNSATURATED FATTY ACID SYNTHASE PFAB-RELATED"/>
    <property type="match status" value="1"/>
</dbReference>
<dbReference type="InterPro" id="IPR009081">
    <property type="entry name" value="PP-bd_ACP"/>
</dbReference>
<dbReference type="SUPFAM" id="SSF47336">
    <property type="entry name" value="ACP-like"/>
    <property type="match status" value="5"/>
</dbReference>
<dbReference type="Gene3D" id="3.30.70.250">
    <property type="entry name" value="Malonyl-CoA ACP transacylase, ACP-binding"/>
    <property type="match status" value="1"/>
</dbReference>
<evidence type="ECO:0000259" key="9">
    <source>
        <dbReference type="PROSITE" id="PS52004"/>
    </source>
</evidence>
<dbReference type="Gene3D" id="3.40.50.720">
    <property type="entry name" value="NAD(P)-binding Rossmann-like Domain"/>
    <property type="match status" value="1"/>
</dbReference>
<dbReference type="InterPro" id="IPR049900">
    <property type="entry name" value="PKS_mFAS_DH"/>
</dbReference>
<dbReference type="InterPro" id="IPR014043">
    <property type="entry name" value="Acyl_transferase_dom"/>
</dbReference>
<evidence type="ECO:0000256" key="3">
    <source>
        <dbReference type="ARBA" id="ARBA00022679"/>
    </source>
</evidence>
<dbReference type="InterPro" id="IPR016039">
    <property type="entry name" value="Thiolase-like"/>
</dbReference>
<dbReference type="SUPFAM" id="SSF53901">
    <property type="entry name" value="Thiolase-like"/>
    <property type="match status" value="1"/>
</dbReference>
<dbReference type="SMART" id="SM00822">
    <property type="entry name" value="PKS_KR"/>
    <property type="match status" value="1"/>
</dbReference>
<protein>
    <submittedName>
        <fullName evidence="11">SDR family NAD(P)-dependent oxidoreductase</fullName>
    </submittedName>
</protein>
<feature type="domain" description="Ketosynthase family 3 (KS3)" evidence="9">
    <location>
        <begin position="8"/>
        <end position="465"/>
    </location>
</feature>
<evidence type="ECO:0000256" key="4">
    <source>
        <dbReference type="ARBA" id="ARBA00023194"/>
    </source>
</evidence>
<evidence type="ECO:0000259" key="10">
    <source>
        <dbReference type="PROSITE" id="PS52019"/>
    </source>
</evidence>